<evidence type="ECO:0000313" key="2">
    <source>
        <dbReference type="Proteomes" id="UP001224838"/>
    </source>
</evidence>
<sequence>MSGATQTIDVLVNVDADYLLAHPNDVGGAIAMLVTRSAVDSHANINAGEGEGGNELWFDVNPGDIIRWRATTLSRNFDRIALIKDIEIGDPHQGGDYKGTISKPNYFNIPGVVPYLNKAAPGGISKTDVMYTMWQSTALSPGKLWYQIYFVLLDRDLNQIGPINTWDPYVTVNNQ</sequence>
<proteinExistence type="predicted"/>
<gene>
    <name evidence="1" type="ORF">PSH92_16075</name>
</gene>
<accession>A0ABY9F5V8</accession>
<dbReference type="Gene3D" id="2.60.40.3910">
    <property type="entry name" value="Inclusion body protein"/>
    <property type="match status" value="1"/>
</dbReference>
<name>A0ABY9F5V8_9PSED</name>
<organism evidence="1 2">
    <name type="scientific">Pseudomonas beijingensis</name>
    <dbReference type="NCBI Taxonomy" id="2954101"/>
    <lineage>
        <taxon>Bacteria</taxon>
        <taxon>Pseudomonadati</taxon>
        <taxon>Pseudomonadota</taxon>
        <taxon>Gammaproteobacteria</taxon>
        <taxon>Pseudomonadales</taxon>
        <taxon>Pseudomonadaceae</taxon>
        <taxon>Pseudomonas</taxon>
    </lineage>
</organism>
<dbReference type="EMBL" id="CP117451">
    <property type="protein sequence ID" value="WLG98904.1"/>
    <property type="molecule type" value="Genomic_DNA"/>
</dbReference>
<reference evidence="1 2" key="1">
    <citation type="submission" date="2023-02" db="EMBL/GenBank/DDBJ databases">
        <title>Evolution of Hrp T3SS in non-pathogenic Pseudomonas fluorescens.</title>
        <authorList>
            <person name="Liao K."/>
            <person name="Wei H."/>
            <person name="Gu Y."/>
        </authorList>
    </citation>
    <scope>NUCLEOTIDE SEQUENCE [LARGE SCALE GENOMIC DNA]</scope>
    <source>
        <strain evidence="1 2">FP2034</strain>
    </source>
</reference>
<dbReference type="Proteomes" id="UP001224838">
    <property type="component" value="Chromosome"/>
</dbReference>
<dbReference type="InterPro" id="IPR038712">
    <property type="entry name" value="PixA-like_sf"/>
</dbReference>
<dbReference type="Pfam" id="PF12306">
    <property type="entry name" value="PixA"/>
    <property type="match status" value="1"/>
</dbReference>
<dbReference type="RefSeq" id="WP_305467324.1">
    <property type="nucleotide sequence ID" value="NZ_CP117443.1"/>
</dbReference>
<protein>
    <submittedName>
        <fullName evidence="1">AidA/PixA family protein</fullName>
    </submittedName>
</protein>
<evidence type="ECO:0000313" key="1">
    <source>
        <dbReference type="EMBL" id="WLG98904.1"/>
    </source>
</evidence>
<dbReference type="InterPro" id="IPR021087">
    <property type="entry name" value="Uncharacterised_PixA/AidA"/>
</dbReference>
<keyword evidence="2" id="KW-1185">Reference proteome</keyword>